<reference evidence="1 2" key="1">
    <citation type="submission" date="2024-03" db="EMBL/GenBank/DDBJ databases">
        <title>Aquirufa genome sequencing.</title>
        <authorList>
            <person name="Pitt A."/>
            <person name="Hahn M.W."/>
        </authorList>
    </citation>
    <scope>NUCLEOTIDE SEQUENCE [LARGE SCALE GENOMIC DNA]</scope>
    <source>
        <strain evidence="1 2">HETE-83D</strain>
    </source>
</reference>
<dbReference type="RefSeq" id="WP_377981402.1">
    <property type="nucleotide sequence ID" value="NZ_JBBKXX010000003.1"/>
</dbReference>
<dbReference type="Proteomes" id="UP001598019">
    <property type="component" value="Unassembled WGS sequence"/>
</dbReference>
<gene>
    <name evidence="1" type="ORF">SKC37_10340</name>
</gene>
<accession>A0ABW6DK39</accession>
<keyword evidence="2" id="KW-1185">Reference proteome</keyword>
<sequence length="205" mass="23184">MKYNIAGAVEAYGKSSGEDTRGLIEVFEKIEEAFITNGLNRIKSTVLRIIAAESTQSLDGYIYGCNNEKILKNSCLPPTWIGMSDVNKFRDFMDENGLLVTDLYPIAVVSKFYRKGKVKIGSYLEEFSEYQAERIAEIISRNNIEEVVICSRYKCHQAKTDIFTQKLQEAINNKCAKPMSIISRESISGRGGFLDKNKFKLFLTS</sequence>
<comment type="caution">
    <text evidence="1">The sequence shown here is derived from an EMBL/GenBank/DDBJ whole genome shotgun (WGS) entry which is preliminary data.</text>
</comment>
<proteinExistence type="predicted"/>
<dbReference type="EMBL" id="JBBKXX010000003">
    <property type="protein sequence ID" value="MFD3409057.1"/>
    <property type="molecule type" value="Genomic_DNA"/>
</dbReference>
<name>A0ABW6DK39_9BACT</name>
<evidence type="ECO:0000313" key="1">
    <source>
        <dbReference type="EMBL" id="MFD3409057.1"/>
    </source>
</evidence>
<organism evidence="1 2">
    <name type="scientific">Aquirufa esocilacus</name>
    <dbReference type="NCBI Taxonomy" id="3096513"/>
    <lineage>
        <taxon>Bacteria</taxon>
        <taxon>Pseudomonadati</taxon>
        <taxon>Bacteroidota</taxon>
        <taxon>Cytophagia</taxon>
        <taxon>Cytophagales</taxon>
        <taxon>Flectobacillaceae</taxon>
        <taxon>Aquirufa</taxon>
    </lineage>
</organism>
<protein>
    <submittedName>
        <fullName evidence="1">Uncharacterized protein</fullName>
    </submittedName>
</protein>
<evidence type="ECO:0000313" key="2">
    <source>
        <dbReference type="Proteomes" id="UP001598019"/>
    </source>
</evidence>